<dbReference type="Pfam" id="PF10536">
    <property type="entry name" value="PMD"/>
    <property type="match status" value="1"/>
</dbReference>
<feature type="domain" description="Aminotransferase-like plant mobile" evidence="1">
    <location>
        <begin position="32"/>
        <end position="146"/>
    </location>
</feature>
<reference evidence="2 3" key="1">
    <citation type="journal article" date="2021" name="Plant Biotechnol. J.">
        <title>Multi-omics assisted identification of the key and species-specific regulatory components of drought-tolerant mechanisms in Gossypium stocksii.</title>
        <authorList>
            <person name="Yu D."/>
            <person name="Ke L."/>
            <person name="Zhang D."/>
            <person name="Wu Y."/>
            <person name="Sun Y."/>
            <person name="Mei J."/>
            <person name="Sun J."/>
            <person name="Sun Y."/>
        </authorList>
    </citation>
    <scope>NUCLEOTIDE SEQUENCE [LARGE SCALE GENOMIC DNA]</scope>
    <source>
        <strain evidence="3">cv. E1</strain>
        <tissue evidence="2">Leaf</tissue>
    </source>
</reference>
<evidence type="ECO:0000313" key="3">
    <source>
        <dbReference type="Proteomes" id="UP000828251"/>
    </source>
</evidence>
<dbReference type="EMBL" id="JAIQCV010000007">
    <property type="protein sequence ID" value="KAH1082997.1"/>
    <property type="molecule type" value="Genomic_DNA"/>
</dbReference>
<dbReference type="PANTHER" id="PTHR46033:SF8">
    <property type="entry name" value="PROTEIN MAINTENANCE OF MERISTEMS-LIKE"/>
    <property type="match status" value="1"/>
</dbReference>
<evidence type="ECO:0000313" key="2">
    <source>
        <dbReference type="EMBL" id="KAH1082997.1"/>
    </source>
</evidence>
<dbReference type="GO" id="GO:0010073">
    <property type="term" value="P:meristem maintenance"/>
    <property type="evidence" value="ECO:0007669"/>
    <property type="project" value="InterPro"/>
</dbReference>
<gene>
    <name evidence="2" type="ORF">J1N35_022758</name>
</gene>
<accession>A0A9D3VIC0</accession>
<sequence>MHLVGRAFYIDSKNLCLTECVFFQLSLPQRVLVERWRLKIHTFHLPYGECTTTLEDVALQLDLPMNEPVTMGLVVVPSKEDLCKAFLRKVSNKFQGGQIEKRWLQDNFKYLPSNETDVMKEQFAQTFILKLTGGILMLDKSRNLVHIR</sequence>
<protein>
    <recommendedName>
        <fullName evidence="1">Aminotransferase-like plant mobile domain-containing protein</fullName>
    </recommendedName>
</protein>
<dbReference type="Proteomes" id="UP000828251">
    <property type="component" value="Unassembled WGS sequence"/>
</dbReference>
<proteinExistence type="predicted"/>
<comment type="caution">
    <text evidence="2">The sequence shown here is derived from an EMBL/GenBank/DDBJ whole genome shotgun (WGS) entry which is preliminary data.</text>
</comment>
<dbReference type="InterPro" id="IPR019557">
    <property type="entry name" value="AminoTfrase-like_pln_mobile"/>
</dbReference>
<dbReference type="AlphaFoldDB" id="A0A9D3VIC0"/>
<dbReference type="PANTHER" id="PTHR46033">
    <property type="entry name" value="PROTEIN MAIN-LIKE 2"/>
    <property type="match status" value="1"/>
</dbReference>
<organism evidence="2 3">
    <name type="scientific">Gossypium stocksii</name>
    <dbReference type="NCBI Taxonomy" id="47602"/>
    <lineage>
        <taxon>Eukaryota</taxon>
        <taxon>Viridiplantae</taxon>
        <taxon>Streptophyta</taxon>
        <taxon>Embryophyta</taxon>
        <taxon>Tracheophyta</taxon>
        <taxon>Spermatophyta</taxon>
        <taxon>Magnoliopsida</taxon>
        <taxon>eudicotyledons</taxon>
        <taxon>Gunneridae</taxon>
        <taxon>Pentapetalae</taxon>
        <taxon>rosids</taxon>
        <taxon>malvids</taxon>
        <taxon>Malvales</taxon>
        <taxon>Malvaceae</taxon>
        <taxon>Malvoideae</taxon>
        <taxon>Gossypium</taxon>
    </lineage>
</organism>
<evidence type="ECO:0000259" key="1">
    <source>
        <dbReference type="Pfam" id="PF10536"/>
    </source>
</evidence>
<keyword evidence="3" id="KW-1185">Reference proteome</keyword>
<dbReference type="OrthoDB" id="1421598at2759"/>
<dbReference type="InterPro" id="IPR044824">
    <property type="entry name" value="MAIN-like"/>
</dbReference>
<name>A0A9D3VIC0_9ROSI</name>